<organism evidence="1 2">
    <name type="scientific">Trichoderma lentiforme</name>
    <dbReference type="NCBI Taxonomy" id="1567552"/>
    <lineage>
        <taxon>Eukaryota</taxon>
        <taxon>Fungi</taxon>
        <taxon>Dikarya</taxon>
        <taxon>Ascomycota</taxon>
        <taxon>Pezizomycotina</taxon>
        <taxon>Sordariomycetes</taxon>
        <taxon>Hypocreomycetidae</taxon>
        <taxon>Hypocreales</taxon>
        <taxon>Hypocreaceae</taxon>
        <taxon>Trichoderma</taxon>
    </lineage>
</organism>
<sequence>MSRCSRASWEAWSGCAGGFEKLAEEAWDGIRLWEGRIDLRFSVDKRRASGLADGVSTIEA</sequence>
<comment type="caution">
    <text evidence="1">The sequence shown here is derived from an EMBL/GenBank/DDBJ whole genome shotgun (WGS) entry which is preliminary data.</text>
</comment>
<dbReference type="AlphaFoldDB" id="A0A9P4XDR8"/>
<accession>A0A9P4XDR8</accession>
<gene>
    <name evidence="1" type="ORF">CFAM422_007117</name>
</gene>
<proteinExistence type="predicted"/>
<keyword evidence="2" id="KW-1185">Reference proteome</keyword>
<reference evidence="1 2" key="1">
    <citation type="submission" date="2018-06" db="EMBL/GenBank/DDBJ databases">
        <title>Genome analysis of cellulolytic fungus Trichoderma lentiforme CFAM-422.</title>
        <authorList>
            <person name="Steindorff A.S."/>
            <person name="Formighieri E.F."/>
            <person name="Midorikawa G.E.O."/>
            <person name="Tamietti M.S."/>
            <person name="Ramos E.Z."/>
            <person name="Silva A.S."/>
            <person name="Bon E.P.S."/>
            <person name="Mendes T.D."/>
            <person name="Damaso M.C.T."/>
            <person name="Favaro L.C.L."/>
        </authorList>
    </citation>
    <scope>NUCLEOTIDE SEQUENCE [LARGE SCALE GENOMIC DNA]</scope>
    <source>
        <strain evidence="1 2">CFAM-422</strain>
    </source>
</reference>
<evidence type="ECO:0000313" key="2">
    <source>
        <dbReference type="Proteomes" id="UP000801864"/>
    </source>
</evidence>
<dbReference type="EMBL" id="QLNT01000012">
    <property type="protein sequence ID" value="KAF3069404.1"/>
    <property type="molecule type" value="Genomic_DNA"/>
</dbReference>
<name>A0A9P4XDR8_9HYPO</name>
<protein>
    <submittedName>
        <fullName evidence="1">Uncharacterized protein</fullName>
    </submittedName>
</protein>
<dbReference type="Proteomes" id="UP000801864">
    <property type="component" value="Unassembled WGS sequence"/>
</dbReference>
<evidence type="ECO:0000313" key="1">
    <source>
        <dbReference type="EMBL" id="KAF3069404.1"/>
    </source>
</evidence>